<proteinExistence type="predicted"/>
<protein>
    <recommendedName>
        <fullName evidence="6">F-BAR domain-containing protein</fullName>
    </recommendedName>
</protein>
<dbReference type="Proteomes" id="UP001203297">
    <property type="component" value="Unassembled WGS sequence"/>
</dbReference>
<dbReference type="GO" id="GO:0120104">
    <property type="term" value="C:mitotic actomyosin contractile ring, proximal layer"/>
    <property type="evidence" value="ECO:0007669"/>
    <property type="project" value="TreeGrafter"/>
</dbReference>
<sequence length="124" mass="14570">MEKQFKTKQAQEAHVNKAREKYEQDCLRINAYTAQSTLVQGKDLERISVKLERAQQTVHANEREFANFARALQDTVAKWEQEWKQFCDSCQDLEEERMEFTKDNVWAYANAVSIVCVSDDEVFL</sequence>
<dbReference type="PANTHER" id="PTHR23065">
    <property type="entry name" value="PROLINE-SERINE-THREONINE PHOSPHATASE INTERACTING PROTEIN 1"/>
    <property type="match status" value="1"/>
</dbReference>
<evidence type="ECO:0000256" key="3">
    <source>
        <dbReference type="ARBA" id="ARBA00022553"/>
    </source>
</evidence>
<keyword evidence="4" id="KW-0206">Cytoskeleton</keyword>
<evidence type="ECO:0000256" key="1">
    <source>
        <dbReference type="ARBA" id="ARBA00004245"/>
    </source>
</evidence>
<dbReference type="GO" id="GO:0009898">
    <property type="term" value="C:cytoplasmic side of plasma membrane"/>
    <property type="evidence" value="ECO:0007669"/>
    <property type="project" value="TreeGrafter"/>
</dbReference>
<keyword evidence="5" id="KW-0175">Coiled coil</keyword>
<feature type="domain" description="F-BAR" evidence="6">
    <location>
        <begin position="1"/>
        <end position="124"/>
    </location>
</feature>
<reference evidence="7" key="1">
    <citation type="journal article" date="2022" name="New Phytol.">
        <title>Evolutionary transition to the ectomycorrhizal habit in the genomes of a hyperdiverse lineage of mushroom-forming fungi.</title>
        <authorList>
            <person name="Looney B."/>
            <person name="Miyauchi S."/>
            <person name="Morin E."/>
            <person name="Drula E."/>
            <person name="Courty P.E."/>
            <person name="Kohler A."/>
            <person name="Kuo A."/>
            <person name="LaButti K."/>
            <person name="Pangilinan J."/>
            <person name="Lipzen A."/>
            <person name="Riley R."/>
            <person name="Andreopoulos W."/>
            <person name="He G."/>
            <person name="Johnson J."/>
            <person name="Nolan M."/>
            <person name="Tritt A."/>
            <person name="Barry K.W."/>
            <person name="Grigoriev I.V."/>
            <person name="Nagy L.G."/>
            <person name="Hibbett D."/>
            <person name="Henrissat B."/>
            <person name="Matheny P.B."/>
            <person name="Labbe J."/>
            <person name="Martin F.M."/>
        </authorList>
    </citation>
    <scope>NUCLEOTIDE SEQUENCE</scope>
    <source>
        <strain evidence="7">BPL690</strain>
    </source>
</reference>
<comment type="subcellular location">
    <subcellularLocation>
        <location evidence="1">Cytoplasm</location>
        <location evidence="1">Cytoskeleton</location>
    </subcellularLocation>
</comment>
<dbReference type="InterPro" id="IPR027267">
    <property type="entry name" value="AH/BAR_dom_sf"/>
</dbReference>
<dbReference type="PROSITE" id="PS51741">
    <property type="entry name" value="F_BAR"/>
    <property type="match status" value="1"/>
</dbReference>
<evidence type="ECO:0000259" key="6">
    <source>
        <dbReference type="PROSITE" id="PS51741"/>
    </source>
</evidence>
<evidence type="ECO:0000256" key="2">
    <source>
        <dbReference type="ARBA" id="ARBA00022490"/>
    </source>
</evidence>
<organism evidence="7 8">
    <name type="scientific">Multifurca ochricompacta</name>
    <dbReference type="NCBI Taxonomy" id="376703"/>
    <lineage>
        <taxon>Eukaryota</taxon>
        <taxon>Fungi</taxon>
        <taxon>Dikarya</taxon>
        <taxon>Basidiomycota</taxon>
        <taxon>Agaricomycotina</taxon>
        <taxon>Agaricomycetes</taxon>
        <taxon>Russulales</taxon>
        <taxon>Russulaceae</taxon>
        <taxon>Multifurca</taxon>
    </lineage>
</organism>
<dbReference type="GO" id="GO:0007010">
    <property type="term" value="P:cytoskeleton organization"/>
    <property type="evidence" value="ECO:0007669"/>
    <property type="project" value="TreeGrafter"/>
</dbReference>
<dbReference type="SUPFAM" id="SSF103657">
    <property type="entry name" value="BAR/IMD domain-like"/>
    <property type="match status" value="1"/>
</dbReference>
<keyword evidence="8" id="KW-1185">Reference proteome</keyword>
<name>A0AAD4LWL8_9AGAM</name>
<dbReference type="AlphaFoldDB" id="A0AAD4LWL8"/>
<evidence type="ECO:0000313" key="8">
    <source>
        <dbReference type="Proteomes" id="UP001203297"/>
    </source>
</evidence>
<dbReference type="Gene3D" id="1.20.1270.60">
    <property type="entry name" value="Arfaptin homology (AH) domain/BAR domain"/>
    <property type="match status" value="1"/>
</dbReference>
<evidence type="ECO:0000256" key="5">
    <source>
        <dbReference type="PROSITE-ProRule" id="PRU01077"/>
    </source>
</evidence>
<dbReference type="GO" id="GO:0005543">
    <property type="term" value="F:phospholipid binding"/>
    <property type="evidence" value="ECO:0007669"/>
    <property type="project" value="TreeGrafter"/>
</dbReference>
<comment type="caution">
    <text evidence="7">The sequence shown here is derived from an EMBL/GenBank/DDBJ whole genome shotgun (WGS) entry which is preliminary data.</text>
</comment>
<accession>A0AAD4LWL8</accession>
<gene>
    <name evidence="7" type="ORF">B0F90DRAFT_1671705</name>
</gene>
<keyword evidence="3" id="KW-0597">Phosphoprotein</keyword>
<dbReference type="PANTHER" id="PTHR23065:SF7">
    <property type="entry name" value="NOSTRIN, ISOFORM H"/>
    <property type="match status" value="1"/>
</dbReference>
<keyword evidence="2" id="KW-0963">Cytoplasm</keyword>
<evidence type="ECO:0000256" key="4">
    <source>
        <dbReference type="ARBA" id="ARBA00023212"/>
    </source>
</evidence>
<dbReference type="EMBL" id="WTXG01000181">
    <property type="protein sequence ID" value="KAI0291063.1"/>
    <property type="molecule type" value="Genomic_DNA"/>
</dbReference>
<evidence type="ECO:0000313" key="7">
    <source>
        <dbReference type="EMBL" id="KAI0291063.1"/>
    </source>
</evidence>
<dbReference type="InterPro" id="IPR031160">
    <property type="entry name" value="F_BAR_dom"/>
</dbReference>